<dbReference type="EMBL" id="JASBNA010000031">
    <property type="protein sequence ID" value="KAK7683255.1"/>
    <property type="molecule type" value="Genomic_DNA"/>
</dbReference>
<comment type="caution">
    <text evidence="1">The sequence shown here is derived from an EMBL/GenBank/DDBJ whole genome shotgun (WGS) entry which is preliminary data.</text>
</comment>
<keyword evidence="2" id="KW-1185">Reference proteome</keyword>
<protein>
    <submittedName>
        <fullName evidence="1">Uncharacterized protein</fullName>
    </submittedName>
</protein>
<gene>
    <name evidence="1" type="ORF">QCA50_013517</name>
</gene>
<evidence type="ECO:0000313" key="2">
    <source>
        <dbReference type="Proteomes" id="UP001385951"/>
    </source>
</evidence>
<evidence type="ECO:0000313" key="1">
    <source>
        <dbReference type="EMBL" id="KAK7683255.1"/>
    </source>
</evidence>
<proteinExistence type="predicted"/>
<accession>A0AAW0FWI0</accession>
<reference evidence="1 2" key="1">
    <citation type="submission" date="2022-09" db="EMBL/GenBank/DDBJ databases">
        <authorList>
            <person name="Palmer J.M."/>
        </authorList>
    </citation>
    <scope>NUCLEOTIDE SEQUENCE [LARGE SCALE GENOMIC DNA]</scope>
    <source>
        <strain evidence="1 2">DSM 7382</strain>
    </source>
</reference>
<dbReference type="Proteomes" id="UP001385951">
    <property type="component" value="Unassembled WGS sequence"/>
</dbReference>
<name>A0AAW0FWI0_9APHY</name>
<sequence length="122" mass="13236">MVFGSALFGAAPNRTAITGQTRSRISLPICDRTIKNRNFHSLESHELEKAQAKFFQGDDGAPHSVSADNSFVIKFRLNRPRDTLLTPCHQPGGYAHPPPADTYTTPIVVPTHATVPDSAGLL</sequence>
<dbReference type="AlphaFoldDB" id="A0AAW0FWI0"/>
<organism evidence="1 2">
    <name type="scientific">Cerrena zonata</name>
    <dbReference type="NCBI Taxonomy" id="2478898"/>
    <lineage>
        <taxon>Eukaryota</taxon>
        <taxon>Fungi</taxon>
        <taxon>Dikarya</taxon>
        <taxon>Basidiomycota</taxon>
        <taxon>Agaricomycotina</taxon>
        <taxon>Agaricomycetes</taxon>
        <taxon>Polyporales</taxon>
        <taxon>Cerrenaceae</taxon>
        <taxon>Cerrena</taxon>
    </lineage>
</organism>